<protein>
    <submittedName>
        <fullName evidence="1">Uncharacterized protein</fullName>
    </submittedName>
</protein>
<dbReference type="Gramene" id="Jr14_11730_p1">
    <property type="protein sequence ID" value="cds.Jr14_11730_p1"/>
    <property type="gene ID" value="Jr14_11730"/>
</dbReference>
<dbReference type="InterPro" id="IPR038941">
    <property type="entry name" value="At4g14100-like"/>
</dbReference>
<dbReference type="EMBL" id="LIHL02000014">
    <property type="protein sequence ID" value="KAF5446992.1"/>
    <property type="molecule type" value="Genomic_DNA"/>
</dbReference>
<reference evidence="1" key="1">
    <citation type="submission" date="2015-10" db="EMBL/GenBank/DDBJ databases">
        <authorList>
            <person name="Martinez-Garcia P.J."/>
            <person name="Crepeau M.W."/>
            <person name="Puiu D."/>
            <person name="Gonzalez-Ibeas D."/>
            <person name="Whalen J."/>
            <person name="Stevens K."/>
            <person name="Paul R."/>
            <person name="Butterfield T."/>
            <person name="Britton M."/>
            <person name="Reagan R."/>
            <person name="Chakraborty S."/>
            <person name="Walawage S.L."/>
            <person name="Vasquez-Gross H.A."/>
            <person name="Cardeno C."/>
            <person name="Famula R."/>
            <person name="Pratt K."/>
            <person name="Kuruganti S."/>
            <person name="Aradhya M.K."/>
            <person name="Leslie C.A."/>
            <person name="Dandekar A.M."/>
            <person name="Salzberg S.L."/>
            <person name="Wegrzyn J.L."/>
            <person name="Langley C.H."/>
            <person name="Neale D.B."/>
        </authorList>
    </citation>
    <scope>NUCLEOTIDE SEQUENCE</scope>
    <source>
        <tissue evidence="1">Leaves</tissue>
    </source>
</reference>
<gene>
    <name evidence="1" type="ORF">F2P56_032582</name>
</gene>
<sequence length="104" mass="12198">MRRTTLLAWLRCSTMTSLTKPITISIFLLVQIEVGILRPNWLDGAKYLGQHRVDGFLCNVWENVDFIWYYEDVVTKKPIHWEFNIGRNAHVMMFEVGAVLKDAR</sequence>
<dbReference type="PANTHER" id="PTHR33880:SF3">
    <property type="entry name" value="TRANSFERASE, TRANSFERRING GLYCOSYL GROUPS"/>
    <property type="match status" value="1"/>
</dbReference>
<dbReference type="Proteomes" id="UP000619265">
    <property type="component" value="Unassembled WGS sequence"/>
</dbReference>
<reference evidence="1" key="2">
    <citation type="submission" date="2020-03" db="EMBL/GenBank/DDBJ databases">
        <title>Walnut 2.0.</title>
        <authorList>
            <person name="Marrano A."/>
            <person name="Britton M."/>
            <person name="Zimin A.V."/>
            <person name="Zaini P.A."/>
            <person name="Workman R."/>
            <person name="Puiu D."/>
            <person name="Bianco L."/>
            <person name="Allen B.J."/>
            <person name="Troggio M."/>
            <person name="Leslie C.A."/>
            <person name="Timp W."/>
            <person name="Dendekar A."/>
            <person name="Salzberg S.L."/>
            <person name="Neale D.B."/>
        </authorList>
    </citation>
    <scope>NUCLEOTIDE SEQUENCE</scope>
    <source>
        <tissue evidence="1">Leaves</tissue>
    </source>
</reference>
<name>A0A833WV31_JUGRE</name>
<evidence type="ECO:0000313" key="2">
    <source>
        <dbReference type="Proteomes" id="UP000619265"/>
    </source>
</evidence>
<evidence type="ECO:0000313" key="1">
    <source>
        <dbReference type="EMBL" id="KAF5446992.1"/>
    </source>
</evidence>
<organism evidence="1 2">
    <name type="scientific">Juglans regia</name>
    <name type="common">English walnut</name>
    <dbReference type="NCBI Taxonomy" id="51240"/>
    <lineage>
        <taxon>Eukaryota</taxon>
        <taxon>Viridiplantae</taxon>
        <taxon>Streptophyta</taxon>
        <taxon>Embryophyta</taxon>
        <taxon>Tracheophyta</taxon>
        <taxon>Spermatophyta</taxon>
        <taxon>Magnoliopsida</taxon>
        <taxon>eudicotyledons</taxon>
        <taxon>Gunneridae</taxon>
        <taxon>Pentapetalae</taxon>
        <taxon>rosids</taxon>
        <taxon>fabids</taxon>
        <taxon>Fagales</taxon>
        <taxon>Juglandaceae</taxon>
        <taxon>Juglans</taxon>
    </lineage>
</organism>
<dbReference type="PANTHER" id="PTHR33880">
    <property type="entry name" value="EXPRESSED PROTEIN"/>
    <property type="match status" value="1"/>
</dbReference>
<proteinExistence type="predicted"/>
<dbReference type="AlphaFoldDB" id="A0A833WV31"/>
<accession>A0A833WV31</accession>
<comment type="caution">
    <text evidence="1">The sequence shown here is derived from an EMBL/GenBank/DDBJ whole genome shotgun (WGS) entry which is preliminary data.</text>
</comment>